<evidence type="ECO:0000313" key="2">
    <source>
        <dbReference type="EnsemblPlants" id="OBART10G17970.1"/>
    </source>
</evidence>
<reference evidence="2" key="2">
    <citation type="submission" date="2015-03" db="UniProtKB">
        <authorList>
            <consortium name="EnsemblPlants"/>
        </authorList>
    </citation>
    <scope>IDENTIFICATION</scope>
</reference>
<feature type="region of interest" description="Disordered" evidence="1">
    <location>
        <begin position="120"/>
        <end position="139"/>
    </location>
</feature>
<proteinExistence type="predicted"/>
<dbReference type="PANTHER" id="PTHR35166:SF11">
    <property type="entry name" value="OS05G0151550 PROTEIN"/>
    <property type="match status" value="1"/>
</dbReference>
<dbReference type="PaxDb" id="65489-OBART10G17970.1"/>
<dbReference type="Proteomes" id="UP000026960">
    <property type="component" value="Chromosome 10"/>
</dbReference>
<evidence type="ECO:0000256" key="1">
    <source>
        <dbReference type="SAM" id="MobiDB-lite"/>
    </source>
</evidence>
<dbReference type="HOGENOM" id="CLU_1379985_0_0_1"/>
<dbReference type="PANTHER" id="PTHR35166">
    <property type="entry name" value="OS05G0193700 PROTEIN-RELATED"/>
    <property type="match status" value="1"/>
</dbReference>
<keyword evidence="3" id="KW-1185">Reference proteome</keyword>
<reference evidence="2" key="1">
    <citation type="journal article" date="2009" name="Rice">
        <title>De Novo Next Generation Sequencing of Plant Genomes.</title>
        <authorList>
            <person name="Rounsley S."/>
            <person name="Marri P.R."/>
            <person name="Yu Y."/>
            <person name="He R."/>
            <person name="Sisneros N."/>
            <person name="Goicoechea J.L."/>
            <person name="Lee S.J."/>
            <person name="Angelova A."/>
            <person name="Kudrna D."/>
            <person name="Luo M."/>
            <person name="Affourtit J."/>
            <person name="Desany B."/>
            <person name="Knight J."/>
            <person name="Niazi F."/>
            <person name="Egholm M."/>
            <person name="Wing R.A."/>
        </authorList>
    </citation>
    <scope>NUCLEOTIDE SEQUENCE [LARGE SCALE GENOMIC DNA]</scope>
    <source>
        <strain evidence="2">cv. IRGC 105608</strain>
    </source>
</reference>
<protein>
    <submittedName>
        <fullName evidence="2">Uncharacterized protein</fullName>
    </submittedName>
</protein>
<evidence type="ECO:0000313" key="3">
    <source>
        <dbReference type="Proteomes" id="UP000026960"/>
    </source>
</evidence>
<dbReference type="AlphaFoldDB" id="A0A0D3HGF7"/>
<dbReference type="EnsemblPlants" id="OBART10G17970.1">
    <property type="protein sequence ID" value="OBART10G17970.1"/>
    <property type="gene ID" value="OBART10G17970"/>
</dbReference>
<accession>A0A0D3HGF7</accession>
<name>A0A0D3HGF7_9ORYZ</name>
<organism evidence="2">
    <name type="scientific">Oryza barthii</name>
    <dbReference type="NCBI Taxonomy" id="65489"/>
    <lineage>
        <taxon>Eukaryota</taxon>
        <taxon>Viridiplantae</taxon>
        <taxon>Streptophyta</taxon>
        <taxon>Embryophyta</taxon>
        <taxon>Tracheophyta</taxon>
        <taxon>Spermatophyta</taxon>
        <taxon>Magnoliopsida</taxon>
        <taxon>Liliopsida</taxon>
        <taxon>Poales</taxon>
        <taxon>Poaceae</taxon>
        <taxon>BOP clade</taxon>
        <taxon>Oryzoideae</taxon>
        <taxon>Oryzeae</taxon>
        <taxon>Oryzinae</taxon>
        <taxon>Oryza</taxon>
    </lineage>
</organism>
<dbReference type="Gramene" id="OBART10G17970.1">
    <property type="protein sequence ID" value="OBART10G17970.1"/>
    <property type="gene ID" value="OBART10G17970"/>
</dbReference>
<sequence length="198" mass="22087">MGRQESEAHQKCCVWEYVRPAGPAQLVLRPEQDQIRILVGSLINWDFSGRRPPPPPITERIAAATAAAPPPAAAQVIAGAAKYVVADEQKKPCAAAKKKKKVRMPDNYVASILTLKRNPRRSPEYMESLSPEEREGEVEDAELGDEFEAFQEEVRRAVENDGCYMVGESYFAETAAIQAAMEEEWAKIDMSRVPKVDR</sequence>